<comment type="similarity">
    <text evidence="8">Belongs to the PpiD chaperone family.</text>
</comment>
<dbReference type="AlphaFoldDB" id="A0AAU7D1R8"/>
<dbReference type="InterPro" id="IPR027304">
    <property type="entry name" value="Trigger_fact/SurA_dom_sf"/>
</dbReference>
<accession>A0AAU7DD32</accession>
<dbReference type="InterPro" id="IPR052029">
    <property type="entry name" value="PpiD_chaperone"/>
</dbReference>
<evidence type="ECO:0000256" key="4">
    <source>
        <dbReference type="ARBA" id="ARBA00022692"/>
    </source>
</evidence>
<dbReference type="PROSITE" id="PS01096">
    <property type="entry name" value="PPIC_PPIASE_1"/>
    <property type="match status" value="1"/>
</dbReference>
<keyword evidence="11 15" id="KW-0413">Isomerase</keyword>
<dbReference type="PROSITE" id="PS50198">
    <property type="entry name" value="PPIC_PPIASE_2"/>
    <property type="match status" value="1"/>
</dbReference>
<evidence type="ECO:0000256" key="11">
    <source>
        <dbReference type="PROSITE-ProRule" id="PRU00278"/>
    </source>
</evidence>
<dbReference type="Pfam" id="PF13616">
    <property type="entry name" value="Rotamase_3"/>
    <property type="match status" value="1"/>
</dbReference>
<dbReference type="PANTHER" id="PTHR47529:SF1">
    <property type="entry name" value="PERIPLASMIC CHAPERONE PPID"/>
    <property type="match status" value="1"/>
</dbReference>
<evidence type="ECO:0000256" key="10">
    <source>
        <dbReference type="ARBA" id="ARBA00042775"/>
    </source>
</evidence>
<name>A0AAU7D1R8_9BACT</name>
<dbReference type="InterPro" id="IPR000297">
    <property type="entry name" value="PPIase_PpiC"/>
</dbReference>
<evidence type="ECO:0000256" key="6">
    <source>
        <dbReference type="ARBA" id="ARBA00023136"/>
    </source>
</evidence>
<proteinExistence type="inferred from homology"/>
<keyword evidence="5 13" id="KW-1133">Transmembrane helix</keyword>
<sequence>MIRILQQDNRLIKIIFAVIITVACVTMVITLVPGIFDNADTTAGPNGTFATVRGPGILGRFTGESIPIKETDVEQLAQRQLQQQHLPDFLMPYMTQRAGQVLVQRAILKREADKMKLQVSDEDLRRELQTGPFAQYLFPNGQYIGDDGYMNFVQSNFQTSRSDFESKVKSDLELNRLQALITGGVTVPDSAVREAYRVQGTKVKFDYAVISSDDLAKTINPSDAELQSFFKANQARYATAIPETRKIQYVAFDASNLPGGKPQITDAEVQAYYKQHQDEYQVKDQVKVRHILIAVPQGADAKTDAAAKAKAEDVLKQIKSGGNFAELAKKNSDDPGSKDQGGELGWLDHGKTVPEFDKAAFALAPGQTSDLVKTQFGYHILQVEDKKTAHERPLEEVKSEIVPVLEQQKAGAAEQNFATQLAADAKKEGLDKAAAAKGLHVVTTDYVAKDGVIAGLADGSALLTQAFATTKGAAPAAVSTGNGFAVFQVEDVKTAHAPDFADYKSHILDDYREQQLPQLLSTQLTKLDDRAKVLNDLKKAAAEMNVPVKTSDFVSKDGQVPDLGAMSGPGAVAFSLAKGAISGPINAGRVGVVLTVLDKQEPTADDIAKNFDKMRAQLMGERQDEIFRVYMGSLMEKYEKGGAVRYSKKPAEPGQAPIGG</sequence>
<evidence type="ECO:0000256" key="5">
    <source>
        <dbReference type="ARBA" id="ARBA00022989"/>
    </source>
</evidence>
<dbReference type="Pfam" id="PF13624">
    <property type="entry name" value="SurA_N_3"/>
    <property type="match status" value="1"/>
</dbReference>
<dbReference type="KEGG" id="epl:P4G45_08205"/>
<evidence type="ECO:0000256" key="8">
    <source>
        <dbReference type="ARBA" id="ARBA00038408"/>
    </source>
</evidence>
<dbReference type="PROSITE" id="PS51257">
    <property type="entry name" value="PROKAR_LIPOPROTEIN"/>
    <property type="match status" value="1"/>
</dbReference>
<accession>A0AAU7D1R8</accession>
<feature type="compositionally biased region" description="Basic and acidic residues" evidence="12">
    <location>
        <begin position="327"/>
        <end position="349"/>
    </location>
</feature>
<evidence type="ECO:0000313" key="16">
    <source>
        <dbReference type="EMBL" id="XBH15222.1"/>
    </source>
</evidence>
<evidence type="ECO:0000256" key="1">
    <source>
        <dbReference type="ARBA" id="ARBA00004382"/>
    </source>
</evidence>
<evidence type="ECO:0000256" key="2">
    <source>
        <dbReference type="ARBA" id="ARBA00022475"/>
    </source>
</evidence>
<reference evidence="15" key="1">
    <citation type="submission" date="2023-03" db="EMBL/GenBank/DDBJ databases">
        <title>Edaphobacter sp.</title>
        <authorList>
            <person name="Huber K.J."/>
            <person name="Papendorf J."/>
            <person name="Pilke C."/>
            <person name="Bunk B."/>
            <person name="Sproeer C."/>
            <person name="Pester M."/>
        </authorList>
    </citation>
    <scope>NUCLEOTIDE SEQUENCE</scope>
    <source>
        <strain evidence="15">DSM 109919</strain>
        <strain evidence="16">DSM 109920</strain>
    </source>
</reference>
<dbReference type="GO" id="GO:0003755">
    <property type="term" value="F:peptidyl-prolyl cis-trans isomerase activity"/>
    <property type="evidence" value="ECO:0007669"/>
    <property type="project" value="UniProtKB-KW"/>
</dbReference>
<dbReference type="InterPro" id="IPR023058">
    <property type="entry name" value="PPIase_PpiC_CS"/>
</dbReference>
<evidence type="ECO:0000313" key="15">
    <source>
        <dbReference type="EMBL" id="XBH11693.1"/>
    </source>
</evidence>
<feature type="region of interest" description="Disordered" evidence="12">
    <location>
        <begin position="326"/>
        <end position="349"/>
    </location>
</feature>
<keyword evidence="3" id="KW-0997">Cell inner membrane</keyword>
<feature type="domain" description="PpiC" evidence="14">
    <location>
        <begin position="283"/>
        <end position="385"/>
    </location>
</feature>
<keyword evidence="7" id="KW-0143">Chaperone</keyword>
<protein>
    <recommendedName>
        <fullName evidence="9">Periplasmic chaperone PpiD</fullName>
    </recommendedName>
    <alternativeName>
        <fullName evidence="10">Periplasmic folding chaperone</fullName>
    </alternativeName>
</protein>
<evidence type="ECO:0000256" key="12">
    <source>
        <dbReference type="SAM" id="MobiDB-lite"/>
    </source>
</evidence>
<comment type="subcellular location">
    <subcellularLocation>
        <location evidence="1">Cell inner membrane</location>
        <topology evidence="1">Single-pass type II membrane protein</topology>
        <orientation evidence="1">Periplasmic side</orientation>
    </subcellularLocation>
</comment>
<dbReference type="Gene3D" id="3.10.50.40">
    <property type="match status" value="1"/>
</dbReference>
<dbReference type="SUPFAM" id="SSF54534">
    <property type="entry name" value="FKBP-like"/>
    <property type="match status" value="1"/>
</dbReference>
<evidence type="ECO:0000256" key="9">
    <source>
        <dbReference type="ARBA" id="ARBA00040743"/>
    </source>
</evidence>
<organism evidence="15">
    <name type="scientific">Edaphobacter paludis</name>
    <dbReference type="NCBI Taxonomy" id="3035702"/>
    <lineage>
        <taxon>Bacteria</taxon>
        <taxon>Pseudomonadati</taxon>
        <taxon>Acidobacteriota</taxon>
        <taxon>Terriglobia</taxon>
        <taxon>Terriglobales</taxon>
        <taxon>Acidobacteriaceae</taxon>
        <taxon>Edaphobacter</taxon>
    </lineage>
</organism>
<dbReference type="SUPFAM" id="SSF109998">
    <property type="entry name" value="Triger factor/SurA peptide-binding domain-like"/>
    <property type="match status" value="1"/>
</dbReference>
<dbReference type="InterPro" id="IPR046357">
    <property type="entry name" value="PPIase_dom_sf"/>
</dbReference>
<keyword evidence="6 13" id="KW-0472">Membrane</keyword>
<feature type="transmembrane region" description="Helical" evidence="13">
    <location>
        <begin position="12"/>
        <end position="36"/>
    </location>
</feature>
<dbReference type="RefSeq" id="WP_348269183.1">
    <property type="nucleotide sequence ID" value="NZ_CP121194.1"/>
</dbReference>
<evidence type="ECO:0000256" key="3">
    <source>
        <dbReference type="ARBA" id="ARBA00022519"/>
    </source>
</evidence>
<dbReference type="EMBL" id="CP121195">
    <property type="protein sequence ID" value="XBH15222.1"/>
    <property type="molecule type" value="Genomic_DNA"/>
</dbReference>
<dbReference type="PANTHER" id="PTHR47529">
    <property type="entry name" value="PEPTIDYL-PROLYL CIS-TRANS ISOMERASE D"/>
    <property type="match status" value="1"/>
</dbReference>
<dbReference type="EMBL" id="CP121194">
    <property type="protein sequence ID" value="XBH11693.1"/>
    <property type="molecule type" value="Genomic_DNA"/>
</dbReference>
<keyword evidence="4 13" id="KW-0812">Transmembrane</keyword>
<gene>
    <name evidence="15" type="ORF">P4G45_08205</name>
    <name evidence="16" type="ORF">P8936_08670</name>
</gene>
<keyword evidence="2" id="KW-1003">Cell membrane</keyword>
<dbReference type="GO" id="GO:0005886">
    <property type="term" value="C:plasma membrane"/>
    <property type="evidence" value="ECO:0007669"/>
    <property type="project" value="UniProtKB-SubCell"/>
</dbReference>
<evidence type="ECO:0000256" key="13">
    <source>
        <dbReference type="SAM" id="Phobius"/>
    </source>
</evidence>
<keyword evidence="11" id="KW-0697">Rotamase</keyword>
<evidence type="ECO:0000256" key="7">
    <source>
        <dbReference type="ARBA" id="ARBA00023186"/>
    </source>
</evidence>
<evidence type="ECO:0000259" key="14">
    <source>
        <dbReference type="PROSITE" id="PS50198"/>
    </source>
</evidence>